<reference evidence="10 23" key="3">
    <citation type="submission" date="2018-09" db="EMBL/GenBank/DDBJ databases">
        <title>Genomic epidemiology reveals two lineages of Vibrio cholerae that can cause global cholera epidemics despite absence of cholera toxin gene.</title>
        <authorList>
            <person name="Wang H."/>
            <person name="Zen W."/>
            <person name="Yu H."/>
            <person name="Zhang W."/>
            <person name="Pan J."/>
            <person name="Yang C."/>
            <person name="Cui Y."/>
        </authorList>
    </citation>
    <scope>NUCLEOTIDE SEQUENCE [LARGE SCALE GENOMIC DNA]</scope>
    <source>
        <strain evidence="10 23">00-1_S85</strain>
    </source>
</reference>
<dbReference type="Gene3D" id="3.30.460.10">
    <property type="entry name" value="Beta Polymerase, domain 2"/>
    <property type="match status" value="1"/>
</dbReference>
<reference evidence="8 21" key="7">
    <citation type="submission" date="2019-09" db="EMBL/GenBank/DDBJ databases">
        <authorList>
            <person name="Kritzky A."/>
            <person name="Schelkanova E.Y."/>
            <person name="Alkhova Z.V."/>
            <person name="Smirnova N.I."/>
        </authorList>
    </citation>
    <scope>NUCLEOTIDE SEQUENCE [LARGE SCALE GENOMIC DNA]</scope>
    <source>
        <strain evidence="8 21">M1526</strain>
    </source>
</reference>
<comment type="similarity">
    <text evidence="1 4">Belongs to the Iojap/RsfS family.</text>
</comment>
<dbReference type="Proteomes" id="UP000319979">
    <property type="component" value="Unassembled WGS sequence"/>
</dbReference>
<dbReference type="GO" id="GO:0043023">
    <property type="term" value="F:ribosomal large subunit binding"/>
    <property type="evidence" value="ECO:0007669"/>
    <property type="project" value="TreeGrafter"/>
</dbReference>
<comment type="subcellular location">
    <subcellularLocation>
        <location evidence="4">Cytoplasm</location>
    </subcellularLocation>
</comment>
<dbReference type="OMA" id="YNLEAFW"/>
<evidence type="ECO:0000313" key="21">
    <source>
        <dbReference type="Proteomes" id="UP000323225"/>
    </source>
</evidence>
<name>A0A085SQ96_VIBCL</name>
<dbReference type="RefSeq" id="WP_001161137.1">
    <property type="nucleotide sequence ID" value="NZ_AP018677.1"/>
</dbReference>
<proteinExistence type="inferred from homology"/>
<dbReference type="InterPro" id="IPR043519">
    <property type="entry name" value="NT_sf"/>
</dbReference>
<gene>
    <name evidence="4 13" type="primary">rsfS</name>
    <name evidence="5" type="synonym">ybeB</name>
    <name evidence="11" type="ORF">BC353_05425</name>
    <name evidence="10" type="ORF">D6U24_07985</name>
    <name evidence="5" type="ORF">ERS013165_01761</name>
    <name evidence="7" type="ORF">ERS013200_04059</name>
    <name evidence="6" type="ORF">ERS013201_03350</name>
    <name evidence="12" type="ORF">EYB64_14560</name>
    <name evidence="8" type="ORF">F0M16_13015</name>
    <name evidence="13" type="ORF">FLM02_01340</name>
    <name evidence="14" type="ORF">FXF03_17090</name>
    <name evidence="9" type="ORF">KIN13_11210</name>
</gene>
<dbReference type="PANTHER" id="PTHR21043">
    <property type="entry name" value="IOJAP SUPERFAMILY ORTHOLOG"/>
    <property type="match status" value="1"/>
</dbReference>
<evidence type="ECO:0000313" key="13">
    <source>
        <dbReference type="EMBL" id="TQP17875.1"/>
    </source>
</evidence>
<evidence type="ECO:0000256" key="2">
    <source>
        <dbReference type="ARBA" id="ARBA00022490"/>
    </source>
</evidence>
<protein>
    <recommendedName>
        <fullName evidence="4">Ribosomal silencing factor RsfS</fullName>
    </recommendedName>
</protein>
<reference evidence="12 19" key="4">
    <citation type="submission" date="2019-02" db="EMBL/GenBank/DDBJ databases">
        <title>Genomic plasticity associated with the antimicrobial resistance in Vibrio cholerae.</title>
        <authorList>
            <person name="Verma J."/>
            <person name="Bag S."/>
            <person name="Saha B."/>
            <person name="Kumar P."/>
            <person name="Ghosh T.S."/>
            <person name="Dayal M."/>
            <person name="Senapati T."/>
            <person name="Mehra S."/>
            <person name="Dey P."/>
            <person name="Desigamani A."/>
            <person name="Kumar D."/>
            <person name="Rana P."/>
            <person name="Kumar B."/>
            <person name="Maiti T.K."/>
            <person name="Sharma N.C."/>
            <person name="Bhadra R.K."/>
            <person name="Mutreja A."/>
            <person name="Nair G.B."/>
            <person name="Ramamurthy T."/>
            <person name="Das B."/>
        </authorList>
    </citation>
    <scope>NUCLEOTIDE SEQUENCE [LARGE SCALE GENOMIC DNA]</scope>
    <source>
        <strain evidence="12 19">IDH06781</strain>
    </source>
</reference>
<evidence type="ECO:0000313" key="7">
    <source>
        <dbReference type="EMBL" id="CSD39305.1"/>
    </source>
</evidence>
<reference evidence="13 20" key="6">
    <citation type="submission" date="2019-07" db="EMBL/GenBank/DDBJ databases">
        <title>Phenotypic and genotypic antimicrobial resistance traits of Vibrio cholerae non-O1/non-O139 isolated from a large Austrian lake frequently associated with cases of infection.</title>
        <authorList>
            <person name="Lepuschitz S."/>
            <person name="Baron S."/>
            <person name="Larvor E."/>
            <person name="Granier S."/>
            <person name="Pretzer C."/>
            <person name="Mach R.L."/>
            <person name="Farnleitner A.H."/>
            <person name="Ruppitsch W."/>
            <person name="Pleininger S."/>
            <person name="Indra A."/>
            <person name="Kirschner A.K.T."/>
        </authorList>
    </citation>
    <scope>NUCLEOTIDE SEQUENCE [LARGE SCALE GENOMIC DNA]</scope>
    <source>
        <strain evidence="13 20">A12JL36W90</strain>
    </source>
</reference>
<evidence type="ECO:0000313" key="18">
    <source>
        <dbReference type="Proteomes" id="UP000266701"/>
    </source>
</evidence>
<evidence type="ECO:0000313" key="6">
    <source>
        <dbReference type="EMBL" id="CSC71255.1"/>
    </source>
</evidence>
<evidence type="ECO:0000313" key="10">
    <source>
        <dbReference type="EMBL" id="MVD23293.1"/>
    </source>
</evidence>
<dbReference type="KEGG" id="vcz:VAB027_1642"/>
<evidence type="ECO:0000313" key="15">
    <source>
        <dbReference type="Proteomes" id="UP000041770"/>
    </source>
</evidence>
<dbReference type="Proteomes" id="UP000323225">
    <property type="component" value="Unassembled WGS sequence"/>
</dbReference>
<dbReference type="InterPro" id="IPR004394">
    <property type="entry name" value="Iojap/RsfS/C7orf30"/>
</dbReference>
<dbReference type="EMBL" id="CWOW01000008">
    <property type="protein sequence ID" value="CSA51730.1"/>
    <property type="molecule type" value="Genomic_DNA"/>
</dbReference>
<evidence type="ECO:0000313" key="20">
    <source>
        <dbReference type="Proteomes" id="UP000319979"/>
    </source>
</evidence>
<dbReference type="KEGG" id="vcx:VAA049_2792"/>
<dbReference type="HAMAP" id="MF_01477">
    <property type="entry name" value="Iojap_RsfS"/>
    <property type="match status" value="1"/>
</dbReference>
<reference evidence="15 16" key="1">
    <citation type="submission" date="2015-07" db="EMBL/GenBank/DDBJ databases">
        <authorList>
            <consortium name="Pathogen Informatics"/>
        </authorList>
    </citation>
    <scope>NUCLEOTIDE SEQUENCE [LARGE SCALE GENOMIC DNA]</scope>
    <source>
        <strain evidence="7 15">A316</strain>
        <strain evidence="6 17">A325</strain>
        <strain evidence="5 16">A51</strain>
    </source>
</reference>
<dbReference type="Proteomes" id="UP000266701">
    <property type="component" value="Unassembled WGS sequence"/>
</dbReference>
<evidence type="ECO:0000313" key="5">
    <source>
        <dbReference type="EMBL" id="CSA51730.1"/>
    </source>
</evidence>
<evidence type="ECO:0000313" key="16">
    <source>
        <dbReference type="Proteomes" id="UP000044806"/>
    </source>
</evidence>
<dbReference type="EMBL" id="VIOS01000005">
    <property type="protein sequence ID" value="TQP17875.1"/>
    <property type="molecule type" value="Genomic_DNA"/>
</dbReference>
<dbReference type="GeneID" id="69720343"/>
<dbReference type="GO" id="GO:0090071">
    <property type="term" value="P:negative regulation of ribosome biogenesis"/>
    <property type="evidence" value="ECO:0007669"/>
    <property type="project" value="UniProtKB-UniRule"/>
</dbReference>
<dbReference type="EMBL" id="CWQJ01000028">
    <property type="protein sequence ID" value="CSC71255.1"/>
    <property type="molecule type" value="Genomic_DNA"/>
</dbReference>
<accession>A0A085SQ96</accession>
<dbReference type="GO" id="GO:0042256">
    <property type="term" value="P:cytosolic ribosome assembly"/>
    <property type="evidence" value="ECO:0007669"/>
    <property type="project" value="UniProtKB-UniRule"/>
</dbReference>
<evidence type="ECO:0000256" key="1">
    <source>
        <dbReference type="ARBA" id="ARBA00010574"/>
    </source>
</evidence>
<evidence type="ECO:0000256" key="3">
    <source>
        <dbReference type="ARBA" id="ARBA00022491"/>
    </source>
</evidence>
<dbReference type="AlphaFoldDB" id="A0A085SQ96"/>
<dbReference type="FunFam" id="3.30.460.10:FF:000004">
    <property type="entry name" value="Ribosomal silencing factor RsfS"/>
    <property type="match status" value="1"/>
</dbReference>
<dbReference type="EMBL" id="JAHBND010000443">
    <property type="protein sequence ID" value="MBS7673998.1"/>
    <property type="molecule type" value="Genomic_DNA"/>
</dbReference>
<dbReference type="KEGG" id="vcq:EN18_08105"/>
<dbReference type="Proteomes" id="UP000041770">
    <property type="component" value="Unassembled WGS sequence"/>
</dbReference>
<dbReference type="Proteomes" id="UP000471242">
    <property type="component" value="Unassembled WGS sequence"/>
</dbReference>
<evidence type="ECO:0000313" key="14">
    <source>
        <dbReference type="EMBL" id="TXX64535.1"/>
    </source>
</evidence>
<dbReference type="EMBL" id="MCBA01000177">
    <property type="protein sequence ID" value="RGP83951.1"/>
    <property type="molecule type" value="Genomic_DNA"/>
</dbReference>
<evidence type="ECO:0000313" key="17">
    <source>
        <dbReference type="Proteomes" id="UP000046067"/>
    </source>
</evidence>
<keyword evidence="3 4" id="KW-0678">Repressor</keyword>
<dbReference type="GO" id="GO:0005737">
    <property type="term" value="C:cytoplasm"/>
    <property type="evidence" value="ECO:0007669"/>
    <property type="project" value="UniProtKB-SubCell"/>
</dbReference>
<dbReference type="EMBL" id="VSIJ01000036">
    <property type="protein sequence ID" value="TXX64535.1"/>
    <property type="molecule type" value="Genomic_DNA"/>
</dbReference>
<dbReference type="EMBL" id="VUAA01000013">
    <property type="protein sequence ID" value="KAA1254322.1"/>
    <property type="molecule type" value="Genomic_DNA"/>
</dbReference>
<dbReference type="EMBL" id="CWQY01000064">
    <property type="protein sequence ID" value="CSD39305.1"/>
    <property type="molecule type" value="Genomic_DNA"/>
</dbReference>
<dbReference type="Proteomes" id="UP000044806">
    <property type="component" value="Unassembled WGS sequence"/>
</dbReference>
<dbReference type="Proteomes" id="UP000046067">
    <property type="component" value="Unassembled WGS sequence"/>
</dbReference>
<dbReference type="SMR" id="A0A085SQ96"/>
<sequence length="105" mass="11669">MQGEALKDFLFDKADDMKAVDIVTLDVKEKSSVTDYMIVCTGTSKRHVASIAEHVANEAKLSGLQPLGMNGENEGEWVVLDMGSVMLHVMQEAPRELYQLEKLWG</sequence>
<dbReference type="EMBL" id="SISP01000026">
    <property type="protein sequence ID" value="TBM40456.1"/>
    <property type="molecule type" value="Genomic_DNA"/>
</dbReference>
<dbReference type="NCBIfam" id="TIGR00090">
    <property type="entry name" value="rsfS_iojap_ybeB"/>
    <property type="match status" value="1"/>
</dbReference>
<dbReference type="EMBL" id="QZRB01000009">
    <property type="protein sequence ID" value="MVD23293.1"/>
    <property type="molecule type" value="Genomic_DNA"/>
</dbReference>
<reference evidence="9" key="8">
    <citation type="submission" date="2021-05" db="EMBL/GenBank/DDBJ databases">
        <authorList>
            <person name="Stine C."/>
        </authorList>
    </citation>
    <scope>NUCLEOTIDE SEQUENCE</scope>
    <source>
        <strain evidence="9">TDS0091212</strain>
    </source>
</reference>
<evidence type="ECO:0000313" key="22">
    <source>
        <dbReference type="Proteomes" id="UP000323819"/>
    </source>
</evidence>
<keyword evidence="4" id="KW-0810">Translation regulation</keyword>
<evidence type="ECO:0000313" key="19">
    <source>
        <dbReference type="Proteomes" id="UP000294145"/>
    </source>
</evidence>
<organism evidence="13 20">
    <name type="scientific">Vibrio cholerae</name>
    <dbReference type="NCBI Taxonomy" id="666"/>
    <lineage>
        <taxon>Bacteria</taxon>
        <taxon>Pseudomonadati</taxon>
        <taxon>Pseudomonadota</taxon>
        <taxon>Gammaproteobacteria</taxon>
        <taxon>Vibrionales</taxon>
        <taxon>Vibrionaceae</taxon>
        <taxon>Vibrio</taxon>
    </lineage>
</organism>
<dbReference type="Proteomes" id="UP001196338">
    <property type="component" value="Unassembled WGS sequence"/>
</dbReference>
<dbReference type="Proteomes" id="UP000323819">
    <property type="component" value="Unassembled WGS sequence"/>
</dbReference>
<evidence type="ECO:0000313" key="12">
    <source>
        <dbReference type="EMBL" id="TBM40456.1"/>
    </source>
</evidence>
<comment type="function">
    <text evidence="4">Functions as a ribosomal silencing factor. Interacts with ribosomal protein uL14 (rplN), blocking formation of intersubunit bridge B8. Prevents association of the 30S and 50S ribosomal subunits and the formation of functional ribosomes, thus repressing translation.</text>
</comment>
<dbReference type="GO" id="GO:0017148">
    <property type="term" value="P:negative regulation of translation"/>
    <property type="evidence" value="ECO:0007669"/>
    <property type="project" value="UniProtKB-UniRule"/>
</dbReference>
<reference evidence="9" key="9">
    <citation type="submission" date="2023-08" db="EMBL/GenBank/DDBJ databases">
        <title>Vibrio cholerae Outbreaks in Tanzania Exemplify Founder Flush: Simultaneous Increases in Population Size and Genetic Diversity.</title>
        <authorList>
            <person name="Debes A.K."/>
            <person name="Mohammed A."/>
            <person name="Maseke I."/>
            <person name="Almeida M."/>
            <person name="Li S."/>
            <person name="Matimba H."/>
            <person name="Joachim A."/>
            <person name="Mizinduko M."/>
            <person name="Nyanga S."/>
            <person name="Kelly M."/>
            <person name="Kachwamba Y."/>
            <person name="Schaffer A.M."/>
            <person name="Nyanga A.S."/>
            <person name="Mghamba J."/>
            <person name="Mosha F.S."/>
            <person name="Sack D.A."/>
            <person name="Stine O.C."/>
        </authorList>
    </citation>
    <scope>NUCLEOTIDE SEQUENCE</scope>
    <source>
        <strain evidence="9">TDS0091212</strain>
    </source>
</reference>
<dbReference type="PANTHER" id="PTHR21043:SF0">
    <property type="entry name" value="MITOCHONDRIAL ASSEMBLY OF RIBOSOMAL LARGE SUBUNIT PROTEIN 1"/>
    <property type="match status" value="1"/>
</dbReference>
<keyword evidence="2 4" id="KW-0963">Cytoplasm</keyword>
<reference evidence="11 18" key="2">
    <citation type="journal article" date="2017" name="Emerg. Infect. Dis.">
        <title>Carbapenemase VCC-1-Producing Vibrio cholerae in Coastal Waters of Germany.</title>
        <authorList>
            <person name="Hammerl J.A."/>
            <person name="Jackel C."/>
            <person name="Bortolaia V."/>
            <person name="Schwartz K."/>
            <person name="Bier N."/>
            <person name="Hendriksen R.S."/>
            <person name="Guerra B."/>
            <person name="Strauch E."/>
        </authorList>
    </citation>
    <scope>NUCLEOTIDE SEQUENCE [LARGE SCALE GENOMIC DNA]</scope>
    <source>
        <strain evidence="11 18">VN-2825</strain>
    </source>
</reference>
<evidence type="ECO:0000313" key="8">
    <source>
        <dbReference type="EMBL" id="KAA1254322.1"/>
    </source>
</evidence>
<dbReference type="Proteomes" id="UP000294145">
    <property type="component" value="Unassembled WGS sequence"/>
</dbReference>
<reference evidence="14 22" key="5">
    <citation type="submission" date="2019-06" db="EMBL/GenBank/DDBJ databases">
        <title>Vibrio cholerae phylogeny based on whole-genome sequencing reveals genetic diversity and population strucutre.</title>
        <authorList>
            <person name="Zhiqiu Y."/>
            <person name="Bin L."/>
            <person name="Lingyan J."/>
        </authorList>
    </citation>
    <scope>NUCLEOTIDE SEQUENCE [LARGE SCALE GENOMIC DNA]</scope>
    <source>
        <strain evidence="14 22">N2814</strain>
    </source>
</reference>
<dbReference type="Pfam" id="PF02410">
    <property type="entry name" value="RsfS"/>
    <property type="match status" value="1"/>
</dbReference>
<dbReference type="SUPFAM" id="SSF81301">
    <property type="entry name" value="Nucleotidyltransferase"/>
    <property type="match status" value="1"/>
</dbReference>
<comment type="subunit">
    <text evidence="4">Interacts with ribosomal protein uL14 (rplN).</text>
</comment>
<evidence type="ECO:0000313" key="11">
    <source>
        <dbReference type="EMBL" id="RGP83951.1"/>
    </source>
</evidence>
<evidence type="ECO:0000256" key="4">
    <source>
        <dbReference type="HAMAP-Rule" id="MF_01477"/>
    </source>
</evidence>
<evidence type="ECO:0000313" key="9">
    <source>
        <dbReference type="EMBL" id="MBS7673998.1"/>
    </source>
</evidence>
<evidence type="ECO:0000313" key="23">
    <source>
        <dbReference type="Proteomes" id="UP000471242"/>
    </source>
</evidence>